<evidence type="ECO:0000313" key="10">
    <source>
        <dbReference type="Proteomes" id="UP000754883"/>
    </source>
</evidence>
<comment type="caution">
    <text evidence="9">The sequence shown here is derived from an EMBL/GenBank/DDBJ whole genome shotgun (WGS) entry which is preliminary data.</text>
</comment>
<evidence type="ECO:0000256" key="7">
    <source>
        <dbReference type="SAM" id="Phobius"/>
    </source>
</evidence>
<feature type="region of interest" description="Disordered" evidence="6">
    <location>
        <begin position="322"/>
        <end position="347"/>
    </location>
</feature>
<evidence type="ECO:0000256" key="5">
    <source>
        <dbReference type="ARBA" id="ARBA00038359"/>
    </source>
</evidence>
<dbReference type="PANTHER" id="PTHR33048">
    <property type="entry name" value="PTH11-LIKE INTEGRAL MEMBRANE PROTEIN (AFU_ORTHOLOGUE AFUA_5G11245)"/>
    <property type="match status" value="1"/>
</dbReference>
<feature type="transmembrane region" description="Helical" evidence="7">
    <location>
        <begin position="86"/>
        <end position="112"/>
    </location>
</feature>
<keyword evidence="10" id="KW-1185">Reference proteome</keyword>
<evidence type="ECO:0000256" key="6">
    <source>
        <dbReference type="SAM" id="MobiDB-lite"/>
    </source>
</evidence>
<feature type="compositionally biased region" description="Low complexity" evidence="6">
    <location>
        <begin position="283"/>
        <end position="295"/>
    </location>
</feature>
<dbReference type="OrthoDB" id="444631at2759"/>
<evidence type="ECO:0000256" key="1">
    <source>
        <dbReference type="ARBA" id="ARBA00004141"/>
    </source>
</evidence>
<dbReference type="Proteomes" id="UP000754883">
    <property type="component" value="Unassembled WGS sequence"/>
</dbReference>
<dbReference type="AlphaFoldDB" id="A0A9N9UU81"/>
<reference evidence="10" key="1">
    <citation type="submission" date="2019-06" db="EMBL/GenBank/DDBJ databases">
        <authorList>
            <person name="Broberg M."/>
        </authorList>
    </citation>
    <scope>NUCLEOTIDE SEQUENCE [LARGE SCALE GENOMIC DNA]</scope>
</reference>
<dbReference type="PANTHER" id="PTHR33048:SF146">
    <property type="entry name" value="INTEGRAL MEMBRANE PROTEIN"/>
    <property type="match status" value="1"/>
</dbReference>
<evidence type="ECO:0000256" key="2">
    <source>
        <dbReference type="ARBA" id="ARBA00022692"/>
    </source>
</evidence>
<protein>
    <recommendedName>
        <fullName evidence="8">Rhodopsin domain-containing protein</fullName>
    </recommendedName>
</protein>
<feature type="transmembrane region" description="Helical" evidence="7">
    <location>
        <begin position="237"/>
        <end position="264"/>
    </location>
</feature>
<name>A0A9N9UU81_9HYPO</name>
<comment type="subcellular location">
    <subcellularLocation>
        <location evidence="1">Membrane</location>
        <topology evidence="1">Multi-pass membrane protein</topology>
    </subcellularLocation>
</comment>
<accession>A0A9N9UU81</accession>
<keyword evidence="3 7" id="KW-1133">Transmembrane helix</keyword>
<feature type="transmembrane region" description="Helical" evidence="7">
    <location>
        <begin position="165"/>
        <end position="193"/>
    </location>
</feature>
<evidence type="ECO:0000256" key="4">
    <source>
        <dbReference type="ARBA" id="ARBA00023136"/>
    </source>
</evidence>
<dbReference type="EMBL" id="CABFNO020001546">
    <property type="protein sequence ID" value="CAG9998331.1"/>
    <property type="molecule type" value="Genomic_DNA"/>
</dbReference>
<feature type="domain" description="Rhodopsin" evidence="8">
    <location>
        <begin position="33"/>
        <end position="263"/>
    </location>
</feature>
<keyword evidence="2 7" id="KW-0812">Transmembrane</keyword>
<feature type="transmembrane region" description="Helical" evidence="7">
    <location>
        <begin position="49"/>
        <end position="74"/>
    </location>
</feature>
<evidence type="ECO:0000256" key="3">
    <source>
        <dbReference type="ARBA" id="ARBA00022989"/>
    </source>
</evidence>
<evidence type="ECO:0000313" key="9">
    <source>
        <dbReference type="EMBL" id="CAG9998331.1"/>
    </source>
</evidence>
<comment type="similarity">
    <text evidence="5">Belongs to the SAT4 family.</text>
</comment>
<reference evidence="9 10" key="2">
    <citation type="submission" date="2021-10" db="EMBL/GenBank/DDBJ databases">
        <authorList>
            <person name="Piombo E."/>
        </authorList>
    </citation>
    <scope>NUCLEOTIDE SEQUENCE [LARGE SCALE GENOMIC DNA]</scope>
</reference>
<feature type="transmembrane region" description="Helical" evidence="7">
    <location>
        <begin position="124"/>
        <end position="145"/>
    </location>
</feature>
<proteinExistence type="inferred from homology"/>
<dbReference type="InterPro" id="IPR052337">
    <property type="entry name" value="SAT4-like"/>
</dbReference>
<feature type="transmembrane region" description="Helical" evidence="7">
    <location>
        <begin position="205"/>
        <end position="225"/>
    </location>
</feature>
<sequence>MSSPAVGQDGMSLDTFLAVGCTLVVLSALFVAVRVWSDFRFANKLFVDDYFAVAAIILLAACFAMFHTSLIAYSDPLQMMTKMREISQYGVAVAFLSGFSMFFAKAPVLLLLMRIFGVEKWLRWTCVVTLVVLFIATVAGDAYNAHKCNPPAVPPMEFILSCADASALVGVILGPIGLAADIVIFILPIPVIVKLHMPLARKIGLGLVFLSGIFAITASAVALYYKFQSRSGTATDIGLGMTLTTIESTMVIIAGCAPALRAFWGGFIIETRLYGKLSSFLSSRSRTRTGGSSSVKRSKQSQDALGDETTLRNTYVTLEDHHSTKRSMGSNIDHSMEVPLDSFDRRK</sequence>
<keyword evidence="4 7" id="KW-0472">Membrane</keyword>
<gene>
    <name evidence="9" type="ORF">CBYS24578_00003627</name>
</gene>
<organism evidence="9 10">
    <name type="scientific">Clonostachys byssicola</name>
    <dbReference type="NCBI Taxonomy" id="160290"/>
    <lineage>
        <taxon>Eukaryota</taxon>
        <taxon>Fungi</taxon>
        <taxon>Dikarya</taxon>
        <taxon>Ascomycota</taxon>
        <taxon>Pezizomycotina</taxon>
        <taxon>Sordariomycetes</taxon>
        <taxon>Hypocreomycetidae</taxon>
        <taxon>Hypocreales</taxon>
        <taxon>Bionectriaceae</taxon>
        <taxon>Clonostachys</taxon>
    </lineage>
</organism>
<dbReference type="Pfam" id="PF20684">
    <property type="entry name" value="Fung_rhodopsin"/>
    <property type="match status" value="1"/>
</dbReference>
<dbReference type="InterPro" id="IPR049326">
    <property type="entry name" value="Rhodopsin_dom_fungi"/>
</dbReference>
<feature type="transmembrane region" description="Helical" evidence="7">
    <location>
        <begin position="16"/>
        <end position="37"/>
    </location>
</feature>
<dbReference type="GO" id="GO:0016020">
    <property type="term" value="C:membrane"/>
    <property type="evidence" value="ECO:0007669"/>
    <property type="project" value="UniProtKB-SubCell"/>
</dbReference>
<feature type="region of interest" description="Disordered" evidence="6">
    <location>
        <begin position="283"/>
        <end position="306"/>
    </location>
</feature>
<evidence type="ECO:0000259" key="8">
    <source>
        <dbReference type="Pfam" id="PF20684"/>
    </source>
</evidence>